<keyword evidence="4 6" id="KW-1133">Transmembrane helix</keyword>
<sequence length="803" mass="91622">MLGTYLHLDRNSTGVMRDHFTKMLGTYLHLDRNSTGVLRDHFTKILGAYLHLDRNSTGVLRDHFTKILGAYLHLDRNSTGVLRDHFTKILGAYLHLDRNSTGVLRDHFTKMLGTYLHLDRNSTGVLRDHFTKILGAYLHLDRNSTGVLRDHFSKMLGAYLHLDRNSTGVLRDHFTKILGAYLHPDRNSTGVLRDHFTKMLGTYLHLDRNSTGVLRDHFTKMLGAYLHLDRNSTGVLRDHFTMMLVGEKTKDDEEGYNIEMVDQDPKPVSSYHSADWYDQASIPPHEEPITLHRKLSKAASLTKAVISGKNEPHRQASGLSLCEKSNFNEAEQLEDISAPEQQNIRRAMGFWKLMCHDLKGVLAQMWFFYGSYDLDIPGYNVSLVYLFMCLLTYFGSFFVILSSLRQGSGSRRREQDKRFKFNLLLWTSWDHSITSEEASINLSKGITSVLKDNLYEVKATQDVKQWSRKEKCKIYCLRILAWLITIILIGGGCALIVFLVVFMTFDEMVSNTGGKNESNFLSIYGTTIVFSLINIIVPVCIRQLPKMEHYLHGKVELNITLTRIFFLRTANLFALITSLYETITLTVKGCAGTILGQEMYKVVIMDTILHTVTQLSVTFGKYLWTKQKTEFDISSAVLVLVYRQALVWVGTVACPVMPLVGLLSNLIFMAVNYTVVSYTCKPPIKRWNQSRNTAFFSYFLLASVVLLILPFSVIIGSSEVVNLGHTELPDSFCGPWGADKPTRSYTNFWEQQVPWLQATLKYLVSEIVLIPAFFVLLSILFHLNQRIGLEKQQNVIIHTELQQ</sequence>
<evidence type="ECO:0000313" key="8">
    <source>
        <dbReference type="EMBL" id="WAR14245.1"/>
    </source>
</evidence>
<evidence type="ECO:0000256" key="6">
    <source>
        <dbReference type="SAM" id="Phobius"/>
    </source>
</evidence>
<gene>
    <name evidence="8" type="ORF">MAR_004350</name>
</gene>
<feature type="transmembrane region" description="Helical" evidence="6">
    <location>
        <begin position="479"/>
        <end position="503"/>
    </location>
</feature>
<feature type="transmembrane region" description="Helical" evidence="6">
    <location>
        <begin position="565"/>
        <end position="583"/>
    </location>
</feature>
<evidence type="ECO:0000256" key="5">
    <source>
        <dbReference type="ARBA" id="ARBA00023136"/>
    </source>
</evidence>
<dbReference type="PANTHER" id="PTHR23302">
    <property type="entry name" value="TRANSMEMBRANE CHANNEL-RELATED"/>
    <property type="match status" value="1"/>
</dbReference>
<reference evidence="8" key="1">
    <citation type="submission" date="2022-11" db="EMBL/GenBank/DDBJ databases">
        <title>Centuries of genome instability and evolution in soft-shell clam transmissible cancer (bioRxiv).</title>
        <authorList>
            <person name="Hart S.F.M."/>
            <person name="Yonemitsu M.A."/>
            <person name="Giersch R.M."/>
            <person name="Beal B.F."/>
            <person name="Arriagada G."/>
            <person name="Davis B.W."/>
            <person name="Ostrander E.A."/>
            <person name="Goff S.P."/>
            <person name="Metzger M.J."/>
        </authorList>
    </citation>
    <scope>NUCLEOTIDE SEQUENCE</scope>
    <source>
        <strain evidence="8">MELC-2E11</strain>
        <tissue evidence="8">Siphon/mantle</tissue>
    </source>
</reference>
<dbReference type="InterPro" id="IPR012496">
    <property type="entry name" value="TMC_dom"/>
</dbReference>
<comment type="subcellular location">
    <subcellularLocation>
        <location evidence="1">Membrane</location>
        <topology evidence="1">Multi-pass membrane protein</topology>
    </subcellularLocation>
</comment>
<feature type="transmembrane region" description="Helical" evidence="6">
    <location>
        <begin position="762"/>
        <end position="783"/>
    </location>
</feature>
<name>A0ABY7EY25_MYAAR</name>
<feature type="transmembrane region" description="Helical" evidence="6">
    <location>
        <begin position="695"/>
        <end position="715"/>
    </location>
</feature>
<keyword evidence="9" id="KW-1185">Reference proteome</keyword>
<keyword evidence="5 6" id="KW-0472">Membrane</keyword>
<evidence type="ECO:0000256" key="2">
    <source>
        <dbReference type="ARBA" id="ARBA00006510"/>
    </source>
</evidence>
<dbReference type="EMBL" id="CP111020">
    <property type="protein sequence ID" value="WAR14245.1"/>
    <property type="molecule type" value="Genomic_DNA"/>
</dbReference>
<dbReference type="PANTHER" id="PTHR23302:SF24">
    <property type="entry name" value="TMC DOMAIN-CONTAINING PROTEIN"/>
    <property type="match status" value="1"/>
</dbReference>
<protein>
    <submittedName>
        <fullName evidence="8">TMC7-like protein</fullName>
    </submittedName>
</protein>
<feature type="transmembrane region" description="Helical" evidence="6">
    <location>
        <begin position="523"/>
        <end position="544"/>
    </location>
</feature>
<evidence type="ECO:0000313" key="9">
    <source>
        <dbReference type="Proteomes" id="UP001164746"/>
    </source>
</evidence>
<dbReference type="Pfam" id="PF07810">
    <property type="entry name" value="TMC"/>
    <property type="match status" value="1"/>
</dbReference>
<feature type="domain" description="TMC" evidence="7">
    <location>
        <begin position="590"/>
        <end position="689"/>
    </location>
</feature>
<feature type="transmembrane region" description="Helical" evidence="6">
    <location>
        <begin position="656"/>
        <end position="675"/>
    </location>
</feature>
<comment type="similarity">
    <text evidence="2">Belongs to the TMC family.</text>
</comment>
<feature type="transmembrane region" description="Helical" evidence="6">
    <location>
        <begin position="383"/>
        <end position="404"/>
    </location>
</feature>
<evidence type="ECO:0000256" key="1">
    <source>
        <dbReference type="ARBA" id="ARBA00004141"/>
    </source>
</evidence>
<organism evidence="8 9">
    <name type="scientific">Mya arenaria</name>
    <name type="common">Soft-shell clam</name>
    <dbReference type="NCBI Taxonomy" id="6604"/>
    <lineage>
        <taxon>Eukaryota</taxon>
        <taxon>Metazoa</taxon>
        <taxon>Spiralia</taxon>
        <taxon>Lophotrochozoa</taxon>
        <taxon>Mollusca</taxon>
        <taxon>Bivalvia</taxon>
        <taxon>Autobranchia</taxon>
        <taxon>Heteroconchia</taxon>
        <taxon>Euheterodonta</taxon>
        <taxon>Imparidentia</taxon>
        <taxon>Neoheterodontei</taxon>
        <taxon>Myida</taxon>
        <taxon>Myoidea</taxon>
        <taxon>Myidae</taxon>
        <taxon>Mya</taxon>
    </lineage>
</organism>
<evidence type="ECO:0000259" key="7">
    <source>
        <dbReference type="Pfam" id="PF07810"/>
    </source>
</evidence>
<evidence type="ECO:0000256" key="4">
    <source>
        <dbReference type="ARBA" id="ARBA00022989"/>
    </source>
</evidence>
<feature type="non-terminal residue" evidence="8">
    <location>
        <position position="1"/>
    </location>
</feature>
<proteinExistence type="inferred from homology"/>
<evidence type="ECO:0000256" key="3">
    <source>
        <dbReference type="ARBA" id="ARBA00022692"/>
    </source>
</evidence>
<accession>A0ABY7EY25</accession>
<keyword evidence="3 6" id="KW-0812">Transmembrane</keyword>
<dbReference type="Proteomes" id="UP001164746">
    <property type="component" value="Chromosome 9"/>
</dbReference>
<dbReference type="InterPro" id="IPR038900">
    <property type="entry name" value="TMC"/>
</dbReference>